<name>A0A810BWB8_9BRAD</name>
<organism evidence="2">
    <name type="scientific">Bradyrhizobium diazoefficiens</name>
    <dbReference type="NCBI Taxonomy" id="1355477"/>
    <lineage>
        <taxon>Bacteria</taxon>
        <taxon>Pseudomonadati</taxon>
        <taxon>Pseudomonadota</taxon>
        <taxon>Alphaproteobacteria</taxon>
        <taxon>Hyphomicrobiales</taxon>
        <taxon>Nitrobacteraceae</taxon>
        <taxon>Bradyrhizobium</taxon>
    </lineage>
</organism>
<dbReference type="AlphaFoldDB" id="A0A810BWB8"/>
<dbReference type="InterPro" id="IPR014976">
    <property type="entry name" value="AbpA_HamA_C"/>
</dbReference>
<evidence type="ECO:0000313" key="2">
    <source>
        <dbReference type="EMBL" id="BCE79481.1"/>
    </source>
</evidence>
<gene>
    <name evidence="2" type="ORF">XF9B_09020</name>
</gene>
<dbReference type="Pfam" id="PF08878">
    <property type="entry name" value="HamA"/>
    <property type="match status" value="1"/>
</dbReference>
<reference evidence="2" key="1">
    <citation type="submission" date="2020-05" db="EMBL/GenBank/DDBJ databases">
        <title>Complete genome sequence of Bradyrhizobium diazoefficiens XF9 isolated from soybean nodule.</title>
        <authorList>
            <person name="Noda R."/>
            <person name="Kakizaki K."/>
            <person name="Minamisawa K."/>
        </authorList>
    </citation>
    <scope>NUCLEOTIDE SEQUENCE</scope>
    <source>
        <strain evidence="2">XF9</strain>
    </source>
</reference>
<evidence type="ECO:0000259" key="1">
    <source>
        <dbReference type="Pfam" id="PF08878"/>
    </source>
</evidence>
<proteinExistence type="predicted"/>
<sequence length="237" mass="26480">MEWLPDYALPEDEMQINHGNAFIKLRQAAIRVYTSEKYEKRGECGEIALHAVCRQFFDTIPISPRVFYKSSTNDVVKSFDLVHARFPSGKPFEIWLGESKLYEDSSDAIGDAISSIVSHIDAGFLKNQKLLLGPQVPKTSPHYDEILKVFKTQTSIDEFLKAAVFVIGISCNSIAAKEAEQCDPAYVDQAKKELAYLVGRLSKSGLCSKLRIVLVYIPLASKAALVSDFDKRLKGLQ</sequence>
<accession>A0A810BWB8</accession>
<protein>
    <recommendedName>
        <fullName evidence="1">Anti-bacteriophage protein A/HamA C-terminal domain-containing protein</fullName>
    </recommendedName>
</protein>
<feature type="domain" description="Anti-bacteriophage protein A/HamA C-terminal" evidence="1">
    <location>
        <begin position="1"/>
        <end position="233"/>
    </location>
</feature>
<dbReference type="EMBL" id="AP023098">
    <property type="protein sequence ID" value="BCE79481.1"/>
    <property type="molecule type" value="Genomic_DNA"/>
</dbReference>